<accession>A0A1F5H6J3</accession>
<evidence type="ECO:0000256" key="1">
    <source>
        <dbReference type="SAM" id="SignalP"/>
    </source>
</evidence>
<reference evidence="2 3" key="1">
    <citation type="journal article" date="2016" name="Nat. Commun.">
        <title>Thousands of microbial genomes shed light on interconnected biogeochemical processes in an aquifer system.</title>
        <authorList>
            <person name="Anantharaman K."/>
            <person name="Brown C.T."/>
            <person name="Hug L.A."/>
            <person name="Sharon I."/>
            <person name="Castelle C.J."/>
            <person name="Probst A.J."/>
            <person name="Thomas B.C."/>
            <person name="Singh A."/>
            <person name="Wilkins M.J."/>
            <person name="Karaoz U."/>
            <person name="Brodie E.L."/>
            <person name="Williams K.H."/>
            <person name="Hubbard S.S."/>
            <person name="Banfield J.F."/>
        </authorList>
    </citation>
    <scope>NUCLEOTIDE SEQUENCE [LARGE SCALE GENOMIC DNA]</scope>
</reference>
<dbReference type="EMBL" id="MFBT01000011">
    <property type="protein sequence ID" value="OGD99711.1"/>
    <property type="molecule type" value="Genomic_DNA"/>
</dbReference>
<feature type="chain" id="PRO_5009518764" description="EfeO-type cupredoxin-like domain-containing protein" evidence="1">
    <location>
        <begin position="23"/>
        <end position="134"/>
    </location>
</feature>
<dbReference type="InterPro" id="IPR008972">
    <property type="entry name" value="Cupredoxin"/>
</dbReference>
<sequence length="134" mass="14209">MLDFKKCYLIGAVLSGALVLSACNLYKTPATTTGPAEQQQGLPVPQENVITYSDGGFAPSPIKVKVGQTVSVKNSTAANIQVNSAPHPVHTLYPEFNIGTIAPGETKSVTLTTAGTRKYHNHLNPSQFGQIDVE</sequence>
<evidence type="ECO:0000313" key="3">
    <source>
        <dbReference type="Proteomes" id="UP000177039"/>
    </source>
</evidence>
<gene>
    <name evidence="2" type="ORF">A3B54_05560</name>
</gene>
<dbReference type="Gene3D" id="2.60.40.420">
    <property type="entry name" value="Cupredoxins - blue copper proteins"/>
    <property type="match status" value="1"/>
</dbReference>
<name>A0A1F5H6J3_9BACT</name>
<dbReference type="Proteomes" id="UP000177039">
    <property type="component" value="Unassembled WGS sequence"/>
</dbReference>
<dbReference type="AlphaFoldDB" id="A0A1F5H6J3"/>
<evidence type="ECO:0000313" key="2">
    <source>
        <dbReference type="EMBL" id="OGD99711.1"/>
    </source>
</evidence>
<dbReference type="SUPFAM" id="SSF49503">
    <property type="entry name" value="Cupredoxins"/>
    <property type="match status" value="1"/>
</dbReference>
<proteinExistence type="predicted"/>
<dbReference type="PROSITE" id="PS51257">
    <property type="entry name" value="PROKAR_LIPOPROTEIN"/>
    <property type="match status" value="1"/>
</dbReference>
<evidence type="ECO:0008006" key="4">
    <source>
        <dbReference type="Google" id="ProtNLM"/>
    </source>
</evidence>
<organism evidence="2 3">
    <name type="scientific">Candidatus Curtissbacteria bacterium RIFCSPLOWO2_01_FULL_42_50</name>
    <dbReference type="NCBI Taxonomy" id="1797730"/>
    <lineage>
        <taxon>Bacteria</taxon>
        <taxon>Candidatus Curtissiibacteriota</taxon>
    </lineage>
</organism>
<protein>
    <recommendedName>
        <fullName evidence="4">EfeO-type cupredoxin-like domain-containing protein</fullName>
    </recommendedName>
</protein>
<comment type="caution">
    <text evidence="2">The sequence shown here is derived from an EMBL/GenBank/DDBJ whole genome shotgun (WGS) entry which is preliminary data.</text>
</comment>
<feature type="signal peptide" evidence="1">
    <location>
        <begin position="1"/>
        <end position="22"/>
    </location>
</feature>
<keyword evidence="1" id="KW-0732">Signal</keyword>